<dbReference type="EMBL" id="KV454481">
    <property type="protein sequence ID" value="ODV60629.1"/>
    <property type="molecule type" value="Genomic_DNA"/>
</dbReference>
<organism evidence="1 2">
    <name type="scientific">Ascoidea rubescens DSM 1968</name>
    <dbReference type="NCBI Taxonomy" id="1344418"/>
    <lineage>
        <taxon>Eukaryota</taxon>
        <taxon>Fungi</taxon>
        <taxon>Dikarya</taxon>
        <taxon>Ascomycota</taxon>
        <taxon>Saccharomycotina</taxon>
        <taxon>Saccharomycetes</taxon>
        <taxon>Ascoideaceae</taxon>
        <taxon>Ascoidea</taxon>
    </lineage>
</organism>
<accession>A0A1D2VGA1</accession>
<proteinExistence type="predicted"/>
<evidence type="ECO:0000313" key="1">
    <source>
        <dbReference type="EMBL" id="ODV60629.1"/>
    </source>
</evidence>
<keyword evidence="2" id="KW-1185">Reference proteome</keyword>
<dbReference type="GeneID" id="30965440"/>
<dbReference type="InParanoid" id="A0A1D2VGA1"/>
<dbReference type="RefSeq" id="XP_020046936.1">
    <property type="nucleotide sequence ID" value="XM_020191804.1"/>
</dbReference>
<gene>
    <name evidence="1" type="ORF">ASCRUDRAFT_70532</name>
</gene>
<dbReference type="AlphaFoldDB" id="A0A1D2VGA1"/>
<reference evidence="2" key="1">
    <citation type="submission" date="2016-05" db="EMBL/GenBank/DDBJ databases">
        <title>Comparative genomics of biotechnologically important yeasts.</title>
        <authorList>
            <consortium name="DOE Joint Genome Institute"/>
            <person name="Riley R."/>
            <person name="Haridas S."/>
            <person name="Wolfe K.H."/>
            <person name="Lopes M.R."/>
            <person name="Hittinger C.T."/>
            <person name="Goker M."/>
            <person name="Salamov A."/>
            <person name="Wisecaver J."/>
            <person name="Long T.M."/>
            <person name="Aerts A.L."/>
            <person name="Barry K."/>
            <person name="Choi C."/>
            <person name="Clum A."/>
            <person name="Coughlan A.Y."/>
            <person name="Deshpande S."/>
            <person name="Douglass A.P."/>
            <person name="Hanson S.J."/>
            <person name="Klenk H.-P."/>
            <person name="Labutti K."/>
            <person name="Lapidus A."/>
            <person name="Lindquist E."/>
            <person name="Lipzen A."/>
            <person name="Meier-Kolthoff J.P."/>
            <person name="Ohm R.A."/>
            <person name="Otillar R.P."/>
            <person name="Pangilinan J."/>
            <person name="Peng Y."/>
            <person name="Rokas A."/>
            <person name="Rosa C.A."/>
            <person name="Scheuner C."/>
            <person name="Sibirny A.A."/>
            <person name="Slot J.C."/>
            <person name="Stielow J.B."/>
            <person name="Sun H."/>
            <person name="Kurtzman C.P."/>
            <person name="Blackwell M."/>
            <person name="Grigoriev I.V."/>
            <person name="Jeffries T.W."/>
        </authorList>
    </citation>
    <scope>NUCLEOTIDE SEQUENCE [LARGE SCALE GENOMIC DNA]</scope>
    <source>
        <strain evidence="2">DSM 1968</strain>
    </source>
</reference>
<protein>
    <submittedName>
        <fullName evidence="1">Uncharacterized protein</fullName>
    </submittedName>
</protein>
<dbReference type="Proteomes" id="UP000095038">
    <property type="component" value="Unassembled WGS sequence"/>
</dbReference>
<sequence>MAKTKTNTKNLIKLFNPSTFLSYQLSSDQWFAYRFSDPFSQLHFLVLNKTLKSIFYPSCKLDKCKHYSPTDHLDFIPLTTYSIFVKQHSYHVCHSCFSPNQRFIPENHDIPLLQSCCLLVYNRLDLVPILIYTKACLNKTRNRKYNKKSTCLQQACNIVLPYIVQLVFLVSRHIASNYLMIIRNQIHFSAKIKKISLIDLGALTETHPTYFQRLFKRVLTITPKEFGFNSKLILQYHLIHHNTSCSFKPTIHFSPSTASIRSTAQHTQLSHTTPGVFNNSDDHSSASDVSINVSDTASSGAAHTSTTYASDDGVSHLFTSTKNLSTNKDTIF</sequence>
<name>A0A1D2VGA1_9ASCO</name>
<evidence type="ECO:0000313" key="2">
    <source>
        <dbReference type="Proteomes" id="UP000095038"/>
    </source>
</evidence>